<comment type="catalytic activity">
    <reaction evidence="10">
        <text>isopentenyl diphosphate = dimethylallyl diphosphate</text>
        <dbReference type="Rhea" id="RHEA:23284"/>
        <dbReference type="ChEBI" id="CHEBI:57623"/>
        <dbReference type="ChEBI" id="CHEBI:128769"/>
        <dbReference type="EC" id="5.3.3.2"/>
    </reaction>
</comment>
<feature type="binding site" evidence="10">
    <location>
        <position position="44"/>
    </location>
    <ligand>
        <name>Mn(2+)</name>
        <dbReference type="ChEBI" id="CHEBI:29035"/>
    </ligand>
</feature>
<gene>
    <name evidence="10 12" type="primary">idi</name>
    <name evidence="12" type="ORF">GCM10022223_15480</name>
</gene>
<dbReference type="InterPro" id="IPR000086">
    <property type="entry name" value="NUDIX_hydrolase_dom"/>
</dbReference>
<organism evidence="12 13">
    <name type="scientific">Kineosporia mesophila</name>
    <dbReference type="NCBI Taxonomy" id="566012"/>
    <lineage>
        <taxon>Bacteria</taxon>
        <taxon>Bacillati</taxon>
        <taxon>Actinomycetota</taxon>
        <taxon>Actinomycetes</taxon>
        <taxon>Kineosporiales</taxon>
        <taxon>Kineosporiaceae</taxon>
        <taxon>Kineosporia</taxon>
    </lineage>
</organism>
<feature type="active site" evidence="10">
    <location>
        <position position="128"/>
    </location>
</feature>
<evidence type="ECO:0000256" key="5">
    <source>
        <dbReference type="ARBA" id="ARBA00022723"/>
    </source>
</evidence>
<dbReference type="PIRSF" id="PIRSF018427">
    <property type="entry name" value="Isopntndiph_ism"/>
    <property type="match status" value="1"/>
</dbReference>
<comment type="cofactor">
    <cofactor evidence="10">
        <name>Mn(2+)</name>
        <dbReference type="ChEBI" id="CHEBI:29035"/>
    </cofactor>
    <text evidence="10">Binds 1 Mn(2+) ion per subunit.</text>
</comment>
<evidence type="ECO:0000256" key="10">
    <source>
        <dbReference type="HAMAP-Rule" id="MF_00202"/>
    </source>
</evidence>
<keyword evidence="7 10" id="KW-0464">Manganese</keyword>
<evidence type="ECO:0000256" key="4">
    <source>
        <dbReference type="ARBA" id="ARBA00022490"/>
    </source>
</evidence>
<keyword evidence="13" id="KW-1185">Reference proteome</keyword>
<keyword evidence="6 10" id="KW-0460">Magnesium</keyword>
<evidence type="ECO:0000256" key="1">
    <source>
        <dbReference type="ARBA" id="ARBA00004826"/>
    </source>
</evidence>
<dbReference type="Gene3D" id="3.90.79.10">
    <property type="entry name" value="Nucleoside Triphosphate Pyrophosphohydrolase"/>
    <property type="match status" value="1"/>
</dbReference>
<dbReference type="HAMAP" id="MF_00202">
    <property type="entry name" value="Idi"/>
    <property type="match status" value="1"/>
</dbReference>
<comment type="cofactor">
    <cofactor evidence="10">
        <name>Mg(2+)</name>
        <dbReference type="ChEBI" id="CHEBI:18420"/>
    </cofactor>
    <text evidence="10">Binds 1 Mg(2+) ion per subunit. The magnesium ion binds only when substrate is bound.</text>
</comment>
<name>A0ABP6ZBS6_9ACTN</name>
<evidence type="ECO:0000256" key="9">
    <source>
        <dbReference type="ARBA" id="ARBA00023235"/>
    </source>
</evidence>
<keyword evidence="4 10" id="KW-0963">Cytoplasm</keyword>
<feature type="binding site" evidence="10">
    <location>
        <position position="126"/>
    </location>
    <ligand>
        <name>Mn(2+)</name>
        <dbReference type="ChEBI" id="CHEBI:29035"/>
    </ligand>
</feature>
<dbReference type="EMBL" id="BAAAZO010000002">
    <property type="protein sequence ID" value="GAA3600740.1"/>
    <property type="molecule type" value="Genomic_DNA"/>
</dbReference>
<accession>A0ABP6ZBS6</accession>
<comment type="pathway">
    <text evidence="1 10">Isoprenoid biosynthesis; dimethylallyl diphosphate biosynthesis; dimethylallyl diphosphate from isopentenyl diphosphate: step 1/1.</text>
</comment>
<comment type="caution">
    <text evidence="12">The sequence shown here is derived from an EMBL/GenBank/DDBJ whole genome shotgun (WGS) entry which is preliminary data.</text>
</comment>
<dbReference type="InterPro" id="IPR011876">
    <property type="entry name" value="IsopentenylPP_isomerase_typ1"/>
</dbReference>
<dbReference type="Pfam" id="PF00293">
    <property type="entry name" value="NUDIX"/>
    <property type="match status" value="1"/>
</dbReference>
<dbReference type="PANTHER" id="PTHR10885:SF0">
    <property type="entry name" value="ISOPENTENYL-DIPHOSPHATE DELTA-ISOMERASE"/>
    <property type="match status" value="1"/>
</dbReference>
<feature type="binding site" evidence="10">
    <location>
        <position position="128"/>
    </location>
    <ligand>
        <name>Mn(2+)</name>
        <dbReference type="ChEBI" id="CHEBI:29035"/>
    </ligand>
</feature>
<keyword evidence="8 10" id="KW-0414">Isoprene biosynthesis</keyword>
<comment type="function">
    <text evidence="10">Catalyzes the 1,3-allylic rearrangement of the homoallylic substrate isopentenyl (IPP) to its highly electrophilic allylic isomer, dimethylallyl diphosphate (DMAPP).</text>
</comment>
<dbReference type="InterPro" id="IPR056375">
    <property type="entry name" value="Idi_bact"/>
</dbReference>
<comment type="subcellular location">
    <subcellularLocation>
        <location evidence="10">Cytoplasm</location>
    </subcellularLocation>
</comment>
<protein>
    <recommendedName>
        <fullName evidence="3 10">Isopentenyl-diphosphate Delta-isomerase</fullName>
        <shortName evidence="10">IPP isomerase</shortName>
        <ecNumber evidence="3 10">5.3.3.2</ecNumber>
    </recommendedName>
    <alternativeName>
        <fullName evidence="10">IPP:DMAPP isomerase</fullName>
    </alternativeName>
    <alternativeName>
        <fullName evidence="10">Isopentenyl pyrophosphate isomerase</fullName>
    </alternativeName>
</protein>
<dbReference type="NCBIfam" id="NF002995">
    <property type="entry name" value="PRK03759.1"/>
    <property type="match status" value="1"/>
</dbReference>
<dbReference type="EC" id="5.3.3.2" evidence="3 10"/>
<dbReference type="CDD" id="cd02885">
    <property type="entry name" value="NUDIX_IPP_Isomerase"/>
    <property type="match status" value="1"/>
</dbReference>
<feature type="binding site" evidence="10">
    <location>
        <position position="99"/>
    </location>
    <ligand>
        <name>Mg(2+)</name>
        <dbReference type="ChEBI" id="CHEBI:18420"/>
    </ligand>
</feature>
<evidence type="ECO:0000259" key="11">
    <source>
        <dbReference type="PROSITE" id="PS51462"/>
    </source>
</evidence>
<evidence type="ECO:0000313" key="13">
    <source>
        <dbReference type="Proteomes" id="UP001501074"/>
    </source>
</evidence>
<evidence type="ECO:0000256" key="6">
    <source>
        <dbReference type="ARBA" id="ARBA00022842"/>
    </source>
</evidence>
<dbReference type="RefSeq" id="WP_231486294.1">
    <property type="nucleotide sequence ID" value="NZ_BAAAZO010000002.1"/>
</dbReference>
<feature type="active site" evidence="10">
    <location>
        <position position="79"/>
    </location>
</feature>
<keyword evidence="9 10" id="KW-0413">Isomerase</keyword>
<proteinExistence type="inferred from homology"/>
<dbReference type="SUPFAM" id="SSF55811">
    <property type="entry name" value="Nudix"/>
    <property type="match status" value="1"/>
</dbReference>
<feature type="binding site" evidence="10">
    <location>
        <position position="81"/>
    </location>
    <ligand>
        <name>Mn(2+)</name>
        <dbReference type="ChEBI" id="CHEBI:29035"/>
    </ligand>
</feature>
<dbReference type="PANTHER" id="PTHR10885">
    <property type="entry name" value="ISOPENTENYL-DIPHOSPHATE DELTA-ISOMERASE"/>
    <property type="match status" value="1"/>
</dbReference>
<evidence type="ECO:0000256" key="3">
    <source>
        <dbReference type="ARBA" id="ARBA00012057"/>
    </source>
</evidence>
<evidence type="ECO:0000256" key="7">
    <source>
        <dbReference type="ARBA" id="ARBA00023211"/>
    </source>
</evidence>
<dbReference type="Proteomes" id="UP001501074">
    <property type="component" value="Unassembled WGS sequence"/>
</dbReference>
<dbReference type="PROSITE" id="PS51462">
    <property type="entry name" value="NUDIX"/>
    <property type="match status" value="1"/>
</dbReference>
<sequence length="199" mass="21479">MTLTDPRAGVPAAAHDLVVLLDDDGSPIGEADRLTVHDTATPLHLAFSLHLLDIRGRTLVTRRALAKKTWPGVWTNSCCGHPRPGEDIAAAVVRRAGEELGLTVTGVRVALPSFRYRAVDAGGVVENELCPVHVALIDESAVPDPDPAEVAEFAWVPWPDLYEAVRRTPFAFSPWLVLQAQAVGPDIMRHLTTAAEETC</sequence>
<dbReference type="NCBIfam" id="TIGR02150">
    <property type="entry name" value="IPP_isom_1"/>
    <property type="match status" value="1"/>
</dbReference>
<feature type="domain" description="Nudix hydrolase" evidence="11">
    <location>
        <begin position="42"/>
        <end position="178"/>
    </location>
</feature>
<keyword evidence="5 10" id="KW-0479">Metal-binding</keyword>
<evidence type="ECO:0000256" key="8">
    <source>
        <dbReference type="ARBA" id="ARBA00023229"/>
    </source>
</evidence>
<reference evidence="13" key="1">
    <citation type="journal article" date="2019" name="Int. J. Syst. Evol. Microbiol.">
        <title>The Global Catalogue of Microorganisms (GCM) 10K type strain sequencing project: providing services to taxonomists for standard genome sequencing and annotation.</title>
        <authorList>
            <consortium name="The Broad Institute Genomics Platform"/>
            <consortium name="The Broad Institute Genome Sequencing Center for Infectious Disease"/>
            <person name="Wu L."/>
            <person name="Ma J."/>
        </authorList>
    </citation>
    <scope>NUCLEOTIDE SEQUENCE [LARGE SCALE GENOMIC DNA]</scope>
    <source>
        <strain evidence="13">JCM 16902</strain>
    </source>
</reference>
<evidence type="ECO:0000256" key="2">
    <source>
        <dbReference type="ARBA" id="ARBA00007579"/>
    </source>
</evidence>
<comment type="similarity">
    <text evidence="2 10">Belongs to the IPP isomerase type 1 family.</text>
</comment>
<dbReference type="InterPro" id="IPR015797">
    <property type="entry name" value="NUDIX_hydrolase-like_dom_sf"/>
</dbReference>
<evidence type="ECO:0000313" key="12">
    <source>
        <dbReference type="EMBL" id="GAA3600740.1"/>
    </source>
</evidence>
<feature type="binding site" evidence="10">
    <location>
        <position position="37"/>
    </location>
    <ligand>
        <name>Mn(2+)</name>
        <dbReference type="ChEBI" id="CHEBI:29035"/>
    </ligand>
</feature>